<evidence type="ECO:0000256" key="5">
    <source>
        <dbReference type="ARBA" id="ARBA00023002"/>
    </source>
</evidence>
<dbReference type="PRINTS" id="PR00463">
    <property type="entry name" value="EP450I"/>
</dbReference>
<comment type="similarity">
    <text evidence="2 9">Belongs to the cytochrome P450 family.</text>
</comment>
<dbReference type="InterPro" id="IPR001128">
    <property type="entry name" value="Cyt_P450"/>
</dbReference>
<proteinExistence type="inferred from homology"/>
<accession>A0A100I7P0</accession>
<evidence type="ECO:0000256" key="1">
    <source>
        <dbReference type="ARBA" id="ARBA00001971"/>
    </source>
</evidence>
<keyword evidence="5 9" id="KW-0560">Oxidoreductase</keyword>
<dbReference type="OrthoDB" id="1470350at2759"/>
<evidence type="ECO:0000256" key="6">
    <source>
        <dbReference type="ARBA" id="ARBA00023004"/>
    </source>
</evidence>
<dbReference type="Proteomes" id="UP000068243">
    <property type="component" value="Unassembled WGS sequence"/>
</dbReference>
<dbReference type="InterPro" id="IPR002401">
    <property type="entry name" value="Cyt_P450_E_grp-I"/>
</dbReference>
<dbReference type="InterPro" id="IPR050121">
    <property type="entry name" value="Cytochrome_P450_monoxygenase"/>
</dbReference>
<dbReference type="GO" id="GO:0004497">
    <property type="term" value="F:monooxygenase activity"/>
    <property type="evidence" value="ECO:0007669"/>
    <property type="project" value="UniProtKB-KW"/>
</dbReference>
<comment type="cofactor">
    <cofactor evidence="1 8">
        <name>heme</name>
        <dbReference type="ChEBI" id="CHEBI:30413"/>
    </cofactor>
</comment>
<evidence type="ECO:0000313" key="11">
    <source>
        <dbReference type="Proteomes" id="UP000068243"/>
    </source>
</evidence>
<evidence type="ECO:0008006" key="12">
    <source>
        <dbReference type="Google" id="ProtNLM"/>
    </source>
</evidence>
<dbReference type="SUPFAM" id="SSF48264">
    <property type="entry name" value="Cytochrome P450"/>
    <property type="match status" value="1"/>
</dbReference>
<dbReference type="GO" id="GO:0005506">
    <property type="term" value="F:iron ion binding"/>
    <property type="evidence" value="ECO:0007669"/>
    <property type="project" value="InterPro"/>
</dbReference>
<gene>
    <name evidence="10" type="ORF">ABL_01556</name>
</gene>
<evidence type="ECO:0000256" key="9">
    <source>
        <dbReference type="RuleBase" id="RU000461"/>
    </source>
</evidence>
<evidence type="ECO:0000256" key="2">
    <source>
        <dbReference type="ARBA" id="ARBA00010617"/>
    </source>
</evidence>
<evidence type="ECO:0000256" key="7">
    <source>
        <dbReference type="ARBA" id="ARBA00023033"/>
    </source>
</evidence>
<dbReference type="Gene3D" id="1.10.630.10">
    <property type="entry name" value="Cytochrome P450"/>
    <property type="match status" value="1"/>
</dbReference>
<dbReference type="Pfam" id="PF00067">
    <property type="entry name" value="p450"/>
    <property type="match status" value="1"/>
</dbReference>
<dbReference type="GO" id="GO:0016705">
    <property type="term" value="F:oxidoreductase activity, acting on paired donors, with incorporation or reduction of molecular oxygen"/>
    <property type="evidence" value="ECO:0007669"/>
    <property type="project" value="InterPro"/>
</dbReference>
<dbReference type="GO" id="GO:0020037">
    <property type="term" value="F:heme binding"/>
    <property type="evidence" value="ECO:0007669"/>
    <property type="project" value="InterPro"/>
</dbReference>
<evidence type="ECO:0000256" key="4">
    <source>
        <dbReference type="ARBA" id="ARBA00022723"/>
    </source>
</evidence>
<reference evidence="11" key="1">
    <citation type="journal article" date="2016" name="Genome Announc.">
        <title>Draft genome sequence of Aspergillus niger strain An76.</title>
        <authorList>
            <person name="Gong W."/>
            <person name="Cheng Z."/>
            <person name="Zhang H."/>
            <person name="Liu L."/>
            <person name="Gao P."/>
            <person name="Wang L."/>
        </authorList>
    </citation>
    <scope>NUCLEOTIDE SEQUENCE [LARGE SCALE GENOMIC DNA]</scope>
    <source>
        <strain evidence="11">An76</strain>
    </source>
</reference>
<dbReference type="VEuPathDB" id="FungiDB:M747DRAFT_312373"/>
<evidence type="ECO:0000256" key="8">
    <source>
        <dbReference type="PIRSR" id="PIRSR602401-1"/>
    </source>
</evidence>
<dbReference type="VEuPathDB" id="FungiDB:An13g01350"/>
<organism evidence="10 11">
    <name type="scientific">Aspergillus niger</name>
    <dbReference type="NCBI Taxonomy" id="5061"/>
    <lineage>
        <taxon>Eukaryota</taxon>
        <taxon>Fungi</taxon>
        <taxon>Dikarya</taxon>
        <taxon>Ascomycota</taxon>
        <taxon>Pezizomycotina</taxon>
        <taxon>Eurotiomycetes</taxon>
        <taxon>Eurotiomycetidae</taxon>
        <taxon>Eurotiales</taxon>
        <taxon>Aspergillaceae</taxon>
        <taxon>Aspergillus</taxon>
        <taxon>Aspergillus subgen. Circumdati</taxon>
    </lineage>
</organism>
<feature type="binding site" description="axial binding residue" evidence="8">
    <location>
        <position position="431"/>
    </location>
    <ligand>
        <name>heme</name>
        <dbReference type="ChEBI" id="CHEBI:30413"/>
    </ligand>
    <ligandPart>
        <name>Fe</name>
        <dbReference type="ChEBI" id="CHEBI:18248"/>
    </ligandPart>
</feature>
<keyword evidence="4 8" id="KW-0479">Metal-binding</keyword>
<keyword evidence="7 9" id="KW-0503">Monooxygenase</keyword>
<name>A0A100I7P0_ASPNG</name>
<dbReference type="EMBL" id="BCMY01000002">
    <property type="protein sequence ID" value="GAQ36226.1"/>
    <property type="molecule type" value="Genomic_DNA"/>
</dbReference>
<dbReference type="PROSITE" id="PS00086">
    <property type="entry name" value="CYTOCHROME_P450"/>
    <property type="match status" value="1"/>
</dbReference>
<sequence length="485" mass="54360">MLVLSVPLLDHPVHMPAVYLPLLVLSLLILKQAFLSPLRHLPGPWYTSWTGIVLRFQALKGYRSQWVDELHRKYGPVVRIAPDEVDVCGFDGYREIHKISNPFLKAPWYIRFREAVNCFTATDPHVHARKRRLLSRPFSKSSLREHWEPTVRRLAAAAVQGIKKEAAVGTSDAMKWWTFMATDVTGALVFSESFGMTESGQKSKYIEELEFVNKARALRLEVYGLYCALRTFTLGYFDPLTRADQYIEKRTAEVVQRASERKLVKANIFAGLKGEKSSDETMADREVLLESVMLIVAGSGTTAVTMTFLTWAVMANPEIQSRLEEEVATLSEGFTDSELEAQPYLNAVINEALRLYGAAPFGLPRIVPATGFSVCGHQIPGGTIVTTQSFSLHRDGNVWAEPDQFIPERWLEKQQHPEATFAPFGGGSRTCIGLHMAQMELRFATALLFRECAGIKLAPSTTPESMEIAQYSLIAPKGRKCEVML</sequence>
<dbReference type="PANTHER" id="PTHR24305:SF96">
    <property type="entry name" value="CYTOCHROME P450 MONOOXYGENASE STCB-RELATED"/>
    <property type="match status" value="1"/>
</dbReference>
<dbReference type="PRINTS" id="PR00385">
    <property type="entry name" value="P450"/>
</dbReference>
<comment type="caution">
    <text evidence="10">The sequence shown here is derived from an EMBL/GenBank/DDBJ whole genome shotgun (WGS) entry which is preliminary data.</text>
</comment>
<dbReference type="VEuPathDB" id="FungiDB:ASPNIDRAFT2_1203550"/>
<dbReference type="InterPro" id="IPR036396">
    <property type="entry name" value="Cyt_P450_sf"/>
</dbReference>
<dbReference type="CDD" id="cd11059">
    <property type="entry name" value="CYP_fungal"/>
    <property type="match status" value="1"/>
</dbReference>
<dbReference type="VEuPathDB" id="FungiDB:ATCC64974_24670"/>
<evidence type="ECO:0000313" key="10">
    <source>
        <dbReference type="EMBL" id="GAQ36226.1"/>
    </source>
</evidence>
<keyword evidence="3 8" id="KW-0349">Heme</keyword>
<evidence type="ECO:0000256" key="3">
    <source>
        <dbReference type="ARBA" id="ARBA00022617"/>
    </source>
</evidence>
<dbReference type="OMA" id="MEMENYF"/>
<keyword evidence="6 8" id="KW-0408">Iron</keyword>
<dbReference type="PANTHER" id="PTHR24305">
    <property type="entry name" value="CYTOCHROME P450"/>
    <property type="match status" value="1"/>
</dbReference>
<protein>
    <recommendedName>
        <fullName evidence="12">Cytochrome P450</fullName>
    </recommendedName>
</protein>
<dbReference type="AlphaFoldDB" id="A0A100I7P0"/>
<dbReference type="InterPro" id="IPR017972">
    <property type="entry name" value="Cyt_P450_CS"/>
</dbReference>